<dbReference type="AlphaFoldDB" id="A0A1J5PT23"/>
<comment type="caution">
    <text evidence="1">The sequence shown here is derived from an EMBL/GenBank/DDBJ whole genome shotgun (WGS) entry which is preliminary data.</text>
</comment>
<name>A0A1J5PT23_9ZZZZ</name>
<gene>
    <name evidence="1" type="ORF">GALL_437020</name>
</gene>
<sequence length="227" mass="25324">MQRDNVSLAHQRVEVGIGNAEALLDVRRRAYRVIVEKVDVESAQPLRHFLADGAETDEADLFVLERAVRASRILLAPGAGAGPAIDLRELAIGRQHQENGVLGDRDRIARMQPRHADASLTAEIEIDAFDAGAEFMDKAEMARLGQHFLRHRRRHDEDDVGIADQLYARGERILIDEAHRPVRGKGCLDSCLDLRMKRVEDGNHWGHLAIHCKNSGRKKSAAATIIQ</sequence>
<organism evidence="1">
    <name type="scientific">mine drainage metagenome</name>
    <dbReference type="NCBI Taxonomy" id="410659"/>
    <lineage>
        <taxon>unclassified sequences</taxon>
        <taxon>metagenomes</taxon>
        <taxon>ecological metagenomes</taxon>
    </lineage>
</organism>
<accession>A0A1J5PT23</accession>
<evidence type="ECO:0000313" key="1">
    <source>
        <dbReference type="EMBL" id="OIQ74641.1"/>
    </source>
</evidence>
<dbReference type="EMBL" id="MLJW01002434">
    <property type="protein sequence ID" value="OIQ74641.1"/>
    <property type="molecule type" value="Genomic_DNA"/>
</dbReference>
<protein>
    <submittedName>
        <fullName evidence="1">Uncharacterized protein</fullName>
    </submittedName>
</protein>
<reference evidence="1" key="1">
    <citation type="submission" date="2016-10" db="EMBL/GenBank/DDBJ databases">
        <title>Sequence of Gallionella enrichment culture.</title>
        <authorList>
            <person name="Poehlein A."/>
            <person name="Muehling M."/>
            <person name="Daniel R."/>
        </authorList>
    </citation>
    <scope>NUCLEOTIDE SEQUENCE</scope>
</reference>
<proteinExistence type="predicted"/>